<proteinExistence type="predicted"/>
<name>A0AAD5QJB9_PARTN</name>
<organism evidence="1 2">
    <name type="scientific">Parelaphostrongylus tenuis</name>
    <name type="common">Meningeal worm</name>
    <dbReference type="NCBI Taxonomy" id="148309"/>
    <lineage>
        <taxon>Eukaryota</taxon>
        <taxon>Metazoa</taxon>
        <taxon>Ecdysozoa</taxon>
        <taxon>Nematoda</taxon>
        <taxon>Chromadorea</taxon>
        <taxon>Rhabditida</taxon>
        <taxon>Rhabditina</taxon>
        <taxon>Rhabditomorpha</taxon>
        <taxon>Strongyloidea</taxon>
        <taxon>Metastrongylidae</taxon>
        <taxon>Parelaphostrongylus</taxon>
    </lineage>
</organism>
<gene>
    <name evidence="1" type="ORF">KIN20_006396</name>
</gene>
<reference evidence="1" key="1">
    <citation type="submission" date="2021-06" db="EMBL/GenBank/DDBJ databases">
        <title>Parelaphostrongylus tenuis whole genome reference sequence.</title>
        <authorList>
            <person name="Garwood T.J."/>
            <person name="Larsen P.A."/>
            <person name="Fountain-Jones N.M."/>
            <person name="Garbe J.R."/>
            <person name="Macchietto M.G."/>
            <person name="Kania S.A."/>
            <person name="Gerhold R.W."/>
            <person name="Richards J.E."/>
            <person name="Wolf T.M."/>
        </authorList>
    </citation>
    <scope>NUCLEOTIDE SEQUENCE</scope>
    <source>
        <strain evidence="1">MNPRO001-30</strain>
        <tissue evidence="1">Meninges</tissue>
    </source>
</reference>
<evidence type="ECO:0000313" key="2">
    <source>
        <dbReference type="Proteomes" id="UP001196413"/>
    </source>
</evidence>
<sequence>MGDDNIVPHCIIAGNTVTALCGKKQDNKVDCAMLAAPVMIEAIPANHTSISGTLRTTNVIMANWSREMWQSVVSRAVRMLAAGPFVSHFSSVLATVN</sequence>
<dbReference type="AlphaFoldDB" id="A0AAD5QJB9"/>
<comment type="caution">
    <text evidence="1">The sequence shown here is derived from an EMBL/GenBank/DDBJ whole genome shotgun (WGS) entry which is preliminary data.</text>
</comment>
<dbReference type="EMBL" id="JAHQIW010000895">
    <property type="protein sequence ID" value="KAJ1350575.1"/>
    <property type="molecule type" value="Genomic_DNA"/>
</dbReference>
<protein>
    <submittedName>
        <fullName evidence="1">Uncharacterized protein</fullName>
    </submittedName>
</protein>
<keyword evidence="2" id="KW-1185">Reference proteome</keyword>
<dbReference type="Proteomes" id="UP001196413">
    <property type="component" value="Unassembled WGS sequence"/>
</dbReference>
<accession>A0AAD5QJB9</accession>
<evidence type="ECO:0000313" key="1">
    <source>
        <dbReference type="EMBL" id="KAJ1350575.1"/>
    </source>
</evidence>